<protein>
    <submittedName>
        <fullName evidence="1">Uncharacterized protein</fullName>
    </submittedName>
</protein>
<accession>A0A8K0DXA6</accession>
<name>A0A8K0DXA6_9ROSA</name>
<dbReference type="Proteomes" id="UP000796880">
    <property type="component" value="Unassembled WGS sequence"/>
</dbReference>
<dbReference type="EMBL" id="VOIH02000009">
    <property type="protein sequence ID" value="KAF3436928.1"/>
    <property type="molecule type" value="Genomic_DNA"/>
</dbReference>
<reference evidence="1" key="1">
    <citation type="submission" date="2020-03" db="EMBL/GenBank/DDBJ databases">
        <title>A high-quality chromosome-level genome assembly of a woody plant with both climbing and erect habits, Rhamnella rubrinervis.</title>
        <authorList>
            <person name="Lu Z."/>
            <person name="Yang Y."/>
            <person name="Zhu X."/>
            <person name="Sun Y."/>
        </authorList>
    </citation>
    <scope>NUCLEOTIDE SEQUENCE</scope>
    <source>
        <strain evidence="1">BYM</strain>
        <tissue evidence="1">Leaf</tissue>
    </source>
</reference>
<dbReference type="AlphaFoldDB" id="A0A8K0DXA6"/>
<evidence type="ECO:0000313" key="2">
    <source>
        <dbReference type="Proteomes" id="UP000796880"/>
    </source>
</evidence>
<comment type="caution">
    <text evidence="1">The sequence shown here is derived from an EMBL/GenBank/DDBJ whole genome shotgun (WGS) entry which is preliminary data.</text>
</comment>
<keyword evidence="2" id="KW-1185">Reference proteome</keyword>
<sequence>MASDSTLSGEFEENKMRKVLLVGLACSYPDPLASQPCMRGAVHMLIGEAEKLSGVLDSTEKDVNNYSVGLTRSCLRENNIADGLQNKDCTMHTVEVPYWSETSNDTLGKKKVEKPKSLTDFLLAKPKRRVYKPWRETLGLSRF</sequence>
<dbReference type="OrthoDB" id="2014828at2759"/>
<gene>
    <name evidence="1" type="ORF">FNV43_RR19681</name>
</gene>
<proteinExistence type="predicted"/>
<evidence type="ECO:0000313" key="1">
    <source>
        <dbReference type="EMBL" id="KAF3436928.1"/>
    </source>
</evidence>
<organism evidence="1 2">
    <name type="scientific">Rhamnella rubrinervis</name>
    <dbReference type="NCBI Taxonomy" id="2594499"/>
    <lineage>
        <taxon>Eukaryota</taxon>
        <taxon>Viridiplantae</taxon>
        <taxon>Streptophyta</taxon>
        <taxon>Embryophyta</taxon>
        <taxon>Tracheophyta</taxon>
        <taxon>Spermatophyta</taxon>
        <taxon>Magnoliopsida</taxon>
        <taxon>eudicotyledons</taxon>
        <taxon>Gunneridae</taxon>
        <taxon>Pentapetalae</taxon>
        <taxon>rosids</taxon>
        <taxon>fabids</taxon>
        <taxon>Rosales</taxon>
        <taxon>Rhamnaceae</taxon>
        <taxon>rhamnoid group</taxon>
        <taxon>Rhamneae</taxon>
        <taxon>Rhamnella</taxon>
    </lineage>
</organism>